<keyword evidence="4" id="KW-0175">Coiled coil</keyword>
<proteinExistence type="predicted"/>
<dbReference type="GO" id="GO:0016567">
    <property type="term" value="P:protein ubiquitination"/>
    <property type="evidence" value="ECO:0007669"/>
    <property type="project" value="TreeGrafter"/>
</dbReference>
<dbReference type="OMA" id="TCTERNI"/>
<dbReference type="GO" id="GO:0005634">
    <property type="term" value="C:nucleus"/>
    <property type="evidence" value="ECO:0007669"/>
    <property type="project" value="TreeGrafter"/>
</dbReference>
<name>A0A0M4EX91_DROBS</name>
<evidence type="ECO:0000256" key="1">
    <source>
        <dbReference type="ARBA" id="ARBA00022771"/>
    </source>
</evidence>
<gene>
    <name evidence="7" type="ORF">Dbus_chr2Rg2161</name>
</gene>
<reference evidence="7 8" key="1">
    <citation type="submission" date="2015-08" db="EMBL/GenBank/DDBJ databases">
        <title>Ancestral chromatin configuration constrains chromatin evolution on differentiating sex chromosomes in Drosophila.</title>
        <authorList>
            <person name="Zhou Q."/>
            <person name="Bachtrog D."/>
        </authorList>
    </citation>
    <scope>NUCLEOTIDE SEQUENCE [LARGE SCALE GENOMIC DNA]</scope>
    <source>
        <tissue evidence="7">Whole larvae</tissue>
    </source>
</reference>
<dbReference type="AlphaFoldDB" id="A0A0M4EX91"/>
<dbReference type="Pfam" id="PF13639">
    <property type="entry name" value="zf-RING_2"/>
    <property type="match status" value="1"/>
</dbReference>
<protein>
    <submittedName>
        <fullName evidence="7">Maker136</fullName>
    </submittedName>
</protein>
<dbReference type="SMR" id="A0A0M4EX91"/>
<dbReference type="PROSITE" id="PS50089">
    <property type="entry name" value="ZF_RING_2"/>
    <property type="match status" value="1"/>
</dbReference>
<dbReference type="PANTHER" id="PTHR46569">
    <property type="entry name" value="E3 UBIQUITIN-PROTEIN LIGASE TRAIP"/>
    <property type="match status" value="1"/>
</dbReference>
<accession>A0A0M4EX91</accession>
<evidence type="ECO:0000259" key="6">
    <source>
        <dbReference type="PROSITE" id="PS50089"/>
    </source>
</evidence>
<evidence type="ECO:0000313" key="8">
    <source>
        <dbReference type="Proteomes" id="UP000494163"/>
    </source>
</evidence>
<dbReference type="GO" id="GO:0090734">
    <property type="term" value="C:site of DNA damage"/>
    <property type="evidence" value="ECO:0007669"/>
    <property type="project" value="TreeGrafter"/>
</dbReference>
<sequence length="301" mass="33729">MLKVDCVICTEAFTNTDAINLTACGHMFHVNCLKQWRDRSPTCPHCRNTCTERNITRVYFSFTNSDESNRSVDSLREQLINAKLALKINEQELNKVEELKEAQKKSLKKIADLEQEVHERDHRLAIYVTKCNEILKLAVQKVDKVKKENKSLKKQIMAAGIKQMESSGIAVNASTANDAIATPQQEQGQSSIAPATSLSSSLAPNSNIRSVPATVQREESEPELTADHIKISWSNGLVPRIECSNDISTGSKRADSCPESDCTAKMRRLNVNTDHDYPIRNMYSLENQENIAQLNSCSYIL</sequence>
<feature type="compositionally biased region" description="Low complexity" evidence="5">
    <location>
        <begin position="190"/>
        <end position="205"/>
    </location>
</feature>
<dbReference type="SUPFAM" id="SSF57850">
    <property type="entry name" value="RING/U-box"/>
    <property type="match status" value="1"/>
</dbReference>
<dbReference type="GO" id="GO:0031297">
    <property type="term" value="P:replication fork processing"/>
    <property type="evidence" value="ECO:0007669"/>
    <property type="project" value="TreeGrafter"/>
</dbReference>
<evidence type="ECO:0000256" key="4">
    <source>
        <dbReference type="SAM" id="Coils"/>
    </source>
</evidence>
<dbReference type="SMART" id="SM00184">
    <property type="entry name" value="RING"/>
    <property type="match status" value="1"/>
</dbReference>
<evidence type="ECO:0000313" key="7">
    <source>
        <dbReference type="EMBL" id="ALC42582.1"/>
    </source>
</evidence>
<feature type="region of interest" description="Disordered" evidence="5">
    <location>
        <begin position="182"/>
        <end position="205"/>
    </location>
</feature>
<organism evidence="7 8">
    <name type="scientific">Drosophila busckii</name>
    <name type="common">Fruit fly</name>
    <dbReference type="NCBI Taxonomy" id="30019"/>
    <lineage>
        <taxon>Eukaryota</taxon>
        <taxon>Metazoa</taxon>
        <taxon>Ecdysozoa</taxon>
        <taxon>Arthropoda</taxon>
        <taxon>Hexapoda</taxon>
        <taxon>Insecta</taxon>
        <taxon>Pterygota</taxon>
        <taxon>Neoptera</taxon>
        <taxon>Endopterygota</taxon>
        <taxon>Diptera</taxon>
        <taxon>Brachycera</taxon>
        <taxon>Muscomorpha</taxon>
        <taxon>Ephydroidea</taxon>
        <taxon>Drosophilidae</taxon>
        <taxon>Drosophila</taxon>
    </lineage>
</organism>
<keyword evidence="8" id="KW-1185">Reference proteome</keyword>
<dbReference type="Proteomes" id="UP000494163">
    <property type="component" value="Chromosome 2R"/>
</dbReference>
<dbReference type="Gene3D" id="3.30.40.10">
    <property type="entry name" value="Zinc/RING finger domain, C3HC4 (zinc finger)"/>
    <property type="match status" value="1"/>
</dbReference>
<evidence type="ECO:0000256" key="5">
    <source>
        <dbReference type="SAM" id="MobiDB-lite"/>
    </source>
</evidence>
<evidence type="ECO:0000256" key="2">
    <source>
        <dbReference type="ARBA" id="ARBA00022833"/>
    </source>
</evidence>
<dbReference type="PANTHER" id="PTHR46569:SF1">
    <property type="entry name" value="E3 UBIQUITIN-PROTEIN LIGASE RFWD3-RELATED"/>
    <property type="match status" value="1"/>
</dbReference>
<keyword evidence="1 3" id="KW-0863">Zinc-finger</keyword>
<dbReference type="InterPro" id="IPR052639">
    <property type="entry name" value="TRAIP_ubiq-protein_ligase"/>
</dbReference>
<dbReference type="InterPro" id="IPR001841">
    <property type="entry name" value="Znf_RING"/>
</dbReference>
<feature type="domain" description="RING-type" evidence="6">
    <location>
        <begin position="6"/>
        <end position="47"/>
    </location>
</feature>
<dbReference type="InterPro" id="IPR013083">
    <property type="entry name" value="Znf_RING/FYVE/PHD"/>
</dbReference>
<dbReference type="EMBL" id="CP012524">
    <property type="protein sequence ID" value="ALC42582.1"/>
    <property type="molecule type" value="Genomic_DNA"/>
</dbReference>
<evidence type="ECO:0000256" key="3">
    <source>
        <dbReference type="PROSITE-ProRule" id="PRU00175"/>
    </source>
</evidence>
<keyword evidence="2" id="KW-0862">Zinc</keyword>
<dbReference type="GO" id="GO:0008270">
    <property type="term" value="F:zinc ion binding"/>
    <property type="evidence" value="ECO:0007669"/>
    <property type="project" value="UniProtKB-KW"/>
</dbReference>
<dbReference type="OrthoDB" id="8043741at2759"/>
<dbReference type="STRING" id="30019.A0A0M4EX91"/>
<keyword evidence="1 3" id="KW-0479">Metal-binding</keyword>
<dbReference type="GO" id="GO:0061630">
    <property type="term" value="F:ubiquitin protein ligase activity"/>
    <property type="evidence" value="ECO:0007669"/>
    <property type="project" value="TreeGrafter"/>
</dbReference>
<feature type="coiled-coil region" evidence="4">
    <location>
        <begin position="72"/>
        <end position="162"/>
    </location>
</feature>